<gene>
    <name evidence="1" type="ORF">G4312_07595</name>
</gene>
<evidence type="ECO:0000313" key="2">
    <source>
        <dbReference type="Proteomes" id="UP001193756"/>
    </source>
</evidence>
<dbReference type="Proteomes" id="UP001193756">
    <property type="component" value="Unassembled WGS sequence"/>
</dbReference>
<reference evidence="1" key="2">
    <citation type="submission" date="2020-02" db="EMBL/GenBank/DDBJ databases">
        <authorList>
            <person name="Littmann E."/>
            <person name="Sorbara M."/>
        </authorList>
    </citation>
    <scope>NUCLEOTIDE SEQUENCE</scope>
    <source>
        <strain evidence="1">MSK.16.45</strain>
    </source>
</reference>
<accession>A0AAX0BPB9</accession>
<dbReference type="AlphaFoldDB" id="A0AAX0BPB9"/>
<dbReference type="EMBL" id="JAAIMP010000008">
    <property type="protein sequence ID" value="NSC77142.1"/>
    <property type="molecule type" value="Genomic_DNA"/>
</dbReference>
<name>A0AAX0BPB9_9FIRM</name>
<protein>
    <submittedName>
        <fullName evidence="1">Uncharacterized protein</fullName>
    </submittedName>
</protein>
<evidence type="ECO:0000313" key="1">
    <source>
        <dbReference type="EMBL" id="NSC77142.1"/>
    </source>
</evidence>
<reference evidence="1" key="1">
    <citation type="journal article" date="2020" name="Cell Host Microbe">
        <title>Functional and Genomic Variation between Human-Derived Isolates of Lachnospiraceae Reveals Inter- and Intra-Species Diversity.</title>
        <authorList>
            <person name="Sorbara M.T."/>
            <person name="Littmann E.R."/>
            <person name="Fontana E."/>
            <person name="Moody T.U."/>
            <person name="Kohout C.E."/>
            <person name="Gjonbalaj M."/>
            <person name="Eaton V."/>
            <person name="Seok R."/>
            <person name="Leiner I.M."/>
            <person name="Pamer E.G."/>
        </authorList>
    </citation>
    <scope>NUCLEOTIDE SEQUENCE</scope>
    <source>
        <strain evidence="1">MSK.16.45</strain>
    </source>
</reference>
<organism evidence="1 2">
    <name type="scientific">Agathobacter rectalis</name>
    <dbReference type="NCBI Taxonomy" id="39491"/>
    <lineage>
        <taxon>Bacteria</taxon>
        <taxon>Bacillati</taxon>
        <taxon>Bacillota</taxon>
        <taxon>Clostridia</taxon>
        <taxon>Lachnospirales</taxon>
        <taxon>Lachnospiraceae</taxon>
        <taxon>Agathobacter</taxon>
    </lineage>
</organism>
<comment type="caution">
    <text evidence="1">The sequence shown here is derived from an EMBL/GenBank/DDBJ whole genome shotgun (WGS) entry which is preliminary data.</text>
</comment>
<proteinExistence type="predicted"/>
<sequence>MSDNHDLLNDKDVCSFEEHEAENVCSNKDAVARRNGCQIIPKKRYT</sequence>